<evidence type="ECO:0000313" key="15">
    <source>
        <dbReference type="Proteomes" id="UP000622797"/>
    </source>
</evidence>
<evidence type="ECO:0000256" key="8">
    <source>
        <dbReference type="ARBA" id="ARBA00023125"/>
    </source>
</evidence>
<proteinExistence type="predicted"/>
<dbReference type="InterPro" id="IPR001138">
    <property type="entry name" value="Zn2Cys6_DnaBD"/>
</dbReference>
<dbReference type="Pfam" id="PF00172">
    <property type="entry name" value="Zn_clus"/>
    <property type="match status" value="1"/>
</dbReference>
<keyword evidence="15" id="KW-1185">Reference proteome</keyword>
<dbReference type="InterPro" id="IPR013057">
    <property type="entry name" value="AA_transpt_TM"/>
</dbReference>
<keyword evidence="4" id="KW-0479">Metal-binding</keyword>
<keyword evidence="11" id="KW-0539">Nucleus</keyword>
<dbReference type="GO" id="GO:0005634">
    <property type="term" value="C:nucleus"/>
    <property type="evidence" value="ECO:0007669"/>
    <property type="project" value="UniProtKB-SubCell"/>
</dbReference>
<evidence type="ECO:0000256" key="1">
    <source>
        <dbReference type="ARBA" id="ARBA00004123"/>
    </source>
</evidence>
<dbReference type="EMBL" id="JABEXW010000017">
    <property type="protein sequence ID" value="KAF4973489.1"/>
    <property type="molecule type" value="Genomic_DNA"/>
</dbReference>
<evidence type="ECO:0000256" key="2">
    <source>
        <dbReference type="ARBA" id="ARBA00004370"/>
    </source>
</evidence>
<keyword evidence="8" id="KW-0238">DNA-binding</keyword>
<dbReference type="InterPro" id="IPR031818">
    <property type="entry name" value="Hri1"/>
</dbReference>
<name>A0A8H4XGR0_9HYPO</name>
<feature type="transmembrane region" description="Helical" evidence="12">
    <location>
        <begin position="304"/>
        <end position="324"/>
    </location>
</feature>
<keyword evidence="6 12" id="KW-1133">Transmembrane helix</keyword>
<dbReference type="Pfam" id="PF04082">
    <property type="entry name" value="Fungal_trans"/>
    <property type="match status" value="2"/>
</dbReference>
<feature type="transmembrane region" description="Helical" evidence="12">
    <location>
        <begin position="603"/>
        <end position="631"/>
    </location>
</feature>
<dbReference type="SUPFAM" id="SSF57701">
    <property type="entry name" value="Zn2/Cys6 DNA-binding domain"/>
    <property type="match status" value="1"/>
</dbReference>
<reference evidence="14" key="1">
    <citation type="journal article" date="2020" name="BMC Genomics">
        <title>Correction to: Identification and distribution of gene clusters required for synthesis of sphingolipid metabolism inhibitors in diverse species of the filamentous fungus Fusarium.</title>
        <authorList>
            <person name="Kim H.S."/>
            <person name="Lohmar J.M."/>
            <person name="Busman M."/>
            <person name="Brown D.W."/>
            <person name="Naumann T.A."/>
            <person name="Divon H.H."/>
            <person name="Lysoe E."/>
            <person name="Uhlig S."/>
            <person name="Proctor R.H."/>
        </authorList>
    </citation>
    <scope>NUCLEOTIDE SEQUENCE</scope>
    <source>
        <strain evidence="14">NRRL 20472</strain>
    </source>
</reference>
<dbReference type="PROSITE" id="PS00463">
    <property type="entry name" value="ZN2_CY6_FUNGAL_1"/>
    <property type="match status" value="1"/>
</dbReference>
<dbReference type="OrthoDB" id="25921at2759"/>
<dbReference type="GO" id="GO:0016020">
    <property type="term" value="C:membrane"/>
    <property type="evidence" value="ECO:0007669"/>
    <property type="project" value="UniProtKB-SubCell"/>
</dbReference>
<dbReference type="InterPro" id="IPR007219">
    <property type="entry name" value="XnlR_reg_dom"/>
</dbReference>
<evidence type="ECO:0000256" key="12">
    <source>
        <dbReference type="SAM" id="Phobius"/>
    </source>
</evidence>
<feature type="transmembrane region" description="Helical" evidence="12">
    <location>
        <begin position="577"/>
        <end position="597"/>
    </location>
</feature>
<gene>
    <name evidence="14" type="ORF">FSARC_223</name>
</gene>
<dbReference type="CDD" id="cd12148">
    <property type="entry name" value="fungal_TF_MHR"/>
    <property type="match status" value="2"/>
</dbReference>
<comment type="subcellular location">
    <subcellularLocation>
        <location evidence="2">Membrane</location>
    </subcellularLocation>
    <subcellularLocation>
        <location evidence="1">Nucleus</location>
    </subcellularLocation>
</comment>
<dbReference type="Pfam" id="PF16815">
    <property type="entry name" value="HRI1"/>
    <property type="match status" value="1"/>
</dbReference>
<feature type="transmembrane region" description="Helical" evidence="12">
    <location>
        <begin position="495"/>
        <end position="517"/>
    </location>
</feature>
<dbReference type="PANTHER" id="PTHR47782:SF12">
    <property type="entry name" value="ZN(II)2CYS6 TRANSCRIPTION FACTOR (EUROFUNG)"/>
    <property type="match status" value="1"/>
</dbReference>
<dbReference type="InterPro" id="IPR036864">
    <property type="entry name" value="Zn2-C6_fun-type_DNA-bd_sf"/>
</dbReference>
<dbReference type="SMART" id="SM00906">
    <property type="entry name" value="Fungal_trans"/>
    <property type="match status" value="2"/>
</dbReference>
<dbReference type="GO" id="GO:0006351">
    <property type="term" value="P:DNA-templated transcription"/>
    <property type="evidence" value="ECO:0007669"/>
    <property type="project" value="InterPro"/>
</dbReference>
<dbReference type="Pfam" id="PF01490">
    <property type="entry name" value="Aa_trans"/>
    <property type="match status" value="1"/>
</dbReference>
<feature type="transmembrane region" description="Helical" evidence="12">
    <location>
        <begin position="411"/>
        <end position="431"/>
    </location>
</feature>
<reference evidence="14" key="2">
    <citation type="submission" date="2020-05" db="EMBL/GenBank/DDBJ databases">
        <authorList>
            <person name="Kim H.-S."/>
            <person name="Proctor R.H."/>
            <person name="Brown D.W."/>
        </authorList>
    </citation>
    <scope>NUCLEOTIDE SEQUENCE</scope>
    <source>
        <strain evidence="14">NRRL 20472</strain>
    </source>
</reference>
<protein>
    <recommendedName>
        <fullName evidence="13">Zn(2)-C6 fungal-type domain-containing protein</fullName>
    </recommendedName>
</protein>
<feature type="transmembrane region" description="Helical" evidence="12">
    <location>
        <begin position="385"/>
        <end position="404"/>
    </location>
</feature>
<evidence type="ECO:0000256" key="5">
    <source>
        <dbReference type="ARBA" id="ARBA00022833"/>
    </source>
</evidence>
<dbReference type="GO" id="GO:0008270">
    <property type="term" value="F:zinc ion binding"/>
    <property type="evidence" value="ECO:0007669"/>
    <property type="project" value="InterPro"/>
</dbReference>
<keyword evidence="9 12" id="KW-0472">Membrane</keyword>
<evidence type="ECO:0000256" key="4">
    <source>
        <dbReference type="ARBA" id="ARBA00022723"/>
    </source>
</evidence>
<accession>A0A8H4XGR0</accession>
<feature type="transmembrane region" description="Helical" evidence="12">
    <location>
        <begin position="352"/>
        <end position="373"/>
    </location>
</feature>
<dbReference type="CDD" id="cd00067">
    <property type="entry name" value="GAL4"/>
    <property type="match status" value="1"/>
</dbReference>
<dbReference type="Gene3D" id="4.10.240.10">
    <property type="entry name" value="Zn(2)-C6 fungal-type DNA-binding domain"/>
    <property type="match status" value="1"/>
</dbReference>
<feature type="transmembrane region" description="Helical" evidence="12">
    <location>
        <begin position="537"/>
        <end position="556"/>
    </location>
</feature>
<comment type="caution">
    <text evidence="14">The sequence shown here is derived from an EMBL/GenBank/DDBJ whole genome shotgun (WGS) entry which is preliminary data.</text>
</comment>
<dbReference type="SMART" id="SM00066">
    <property type="entry name" value="GAL4"/>
    <property type="match status" value="1"/>
</dbReference>
<sequence>MASQVVQRISIRWLPETAYEDTDTIALNVGEYFIDLRVENESKAIQWSRAGERIRLKDDPPTYRWTHIIDSLDLTVPDEAYFKKLPNGDDLEIGSTPCPHKAGAVTDYEEVWRDITAKPLTASSWILQSQDGATFVGRVGSVFLAIKKGADGSFSARKDTFNSSTNSWDSLFKSDTTNVFPDADASAKAVEAAGQGLSNGGKVQIDGVEFVPSAEKQSLPICNMYDSNSSPDTAKKDLNIGRNVEADEKSVQVMPEENREVFDSSEFRALGWVKTTIILMKLCFATGVLTIPSAFSVVGYGPGIILLVCWGALTTYYAYVMYAFRMKYPGVHNIADAAAVVGGPIAREIAGALFLLTWVLSSGSGFIGLAQGFKTLADGKVCTVVWTMVAALLTAVAASIPTLGKLAILTWIGFASIFTAVFVVVVGVSQVDRPAAAPQTGPFDMEVISVAHPGFVAGLTAAINLFGYCLAGYASTPTFMPVIAEMRVPSAFPRALFSSQAFLMACYVSFGMVVYYFCGQYVASPSIGSAGGTVEKIAYGISIPGFIMTSTLWVHLAAKFLLVRILRNSEHLQKHSVIHWVTWFGSTLSISAIAFITAEAIPFFSYLIGLIASACCAPTCFIFPAMMALYMDRGYHQSSKAKMALCGLHIFTLLLGAFITVSDTGQLLRVHDVTSSNKSPIQYLEQRLAELQRIHNPVDVCETAQTEATGIQDQTHQKVLDIATVAISPHTTPSLIKSHSVLQHGAKLFYPSERPPLKIPVHGNYYDMYPRTAGQEYANQFSQFNAQKIPLEVAKRLFAVYKENILPRFPSFMETDLDHHFDLFYGDNAQPSDTTIFIVTLILGIGSLTSKRHEFRKIAALTEALHADAMRHIDFLGESSLTSLQCLLLLIQCALLLPHTANLWYLSGEAMRMAISLGLHQELDEVTAVPSSCTELRRRVFWVTYDLERLIAIYNGCPVAISDDHITTRLPFNAGCFHDTSDLETFLSRVSRASEGKQFLIQIRLCFIQTEILSIQFFDQPIPDGKDHNSWVSATKEHIHALVKYANSEGITSLPLISAAHQCQISLHRPCSRNIAVSEAFLTEAVTASIQLIDLSIKTMSIGGFILTFGLASNSFHAGVVLLYALRNHALTLQQADLVTQSNHALEQLCQLLELLSSRWPALSDTAKYIKELVDTNLRNPINDLGTDYDMSVLEELDFLVTQRRIHSIYHRNLPVPSKHTNTLETQALSEISPGFLDDDSWWHEFIVDDFDMFANQDSAAADFSFATPSMEPLIEETQPPTRKNPPKRKGTDLDEILEALPSCSSCRDRRIKCDRQLPACRYCARTNRECAFFDPVLSENVSFGRIHCLVENINKLMAQGGTNMSTFRRSPSIASRAENTVLLPFRTPTRSQPDDEALSAHTGVSFFGPWTLLGSLRDSLQRLSDYNVPEVLKQAGNLGRRLHIDVQSPQVEMPSSSTTLSLLHLFSTSANAFFPILDEAALQLMVSCVYDMESFLAQDNHGILYLVLAIASSVARRSEPTLACWASSFFNMAIEKATVISDHSRSDNIAFFQRTLLICVYLLLNPEEGDIWRHLGFAIRLFLDLSHRPSEDEIEDYQLFCMLTRTMYSLESQVSVAYGRPSLLVFGDSLRQELGQKNSNTIQEDISIYFYLISFHKMKIHSALLKRGSESDSPDRSQTEEYKKDIEEWFVRWKELVILLAETQDTHQLLSWGELNYYHALFMVSILWSTPGGQALSLCDNISKAATNLARQQLFFGHLAYVDSQTNNHFIFPMNWTVGHLVAQVGLQLVSQDVKGFSLKSEEALTIGRCLSLLASLETDPNNLLAGQAMLLEDLYEMKATTK</sequence>
<dbReference type="Proteomes" id="UP000622797">
    <property type="component" value="Unassembled WGS sequence"/>
</dbReference>
<evidence type="ECO:0000256" key="6">
    <source>
        <dbReference type="ARBA" id="ARBA00022989"/>
    </source>
</evidence>
<evidence type="ECO:0000313" key="14">
    <source>
        <dbReference type="EMBL" id="KAF4973489.1"/>
    </source>
</evidence>
<dbReference type="GO" id="GO:0000981">
    <property type="term" value="F:DNA-binding transcription factor activity, RNA polymerase II-specific"/>
    <property type="evidence" value="ECO:0007669"/>
    <property type="project" value="InterPro"/>
</dbReference>
<evidence type="ECO:0000259" key="13">
    <source>
        <dbReference type="PROSITE" id="PS50048"/>
    </source>
</evidence>
<evidence type="ECO:0000256" key="9">
    <source>
        <dbReference type="ARBA" id="ARBA00023136"/>
    </source>
</evidence>
<dbReference type="PROSITE" id="PS50048">
    <property type="entry name" value="ZN2_CY6_FUNGAL_2"/>
    <property type="match status" value="1"/>
</dbReference>
<keyword evidence="10" id="KW-0804">Transcription</keyword>
<keyword evidence="7" id="KW-0805">Transcription regulation</keyword>
<dbReference type="InterPro" id="IPR052202">
    <property type="entry name" value="Yeast_MetPath_Reg"/>
</dbReference>
<feature type="transmembrane region" description="Helical" evidence="12">
    <location>
        <begin position="278"/>
        <end position="298"/>
    </location>
</feature>
<evidence type="ECO:0000256" key="7">
    <source>
        <dbReference type="ARBA" id="ARBA00023015"/>
    </source>
</evidence>
<feature type="transmembrane region" description="Helical" evidence="12">
    <location>
        <begin position="451"/>
        <end position="474"/>
    </location>
</feature>
<feature type="domain" description="Zn(2)-C6 fungal-type" evidence="13">
    <location>
        <begin position="1303"/>
        <end position="1333"/>
    </location>
</feature>
<dbReference type="GO" id="GO:0045944">
    <property type="term" value="P:positive regulation of transcription by RNA polymerase II"/>
    <property type="evidence" value="ECO:0007669"/>
    <property type="project" value="TreeGrafter"/>
</dbReference>
<feature type="transmembrane region" description="Helical" evidence="12">
    <location>
        <begin position="643"/>
        <end position="661"/>
    </location>
</feature>
<evidence type="ECO:0000256" key="11">
    <source>
        <dbReference type="ARBA" id="ARBA00023242"/>
    </source>
</evidence>
<dbReference type="GO" id="GO:0043565">
    <property type="term" value="F:sequence-specific DNA binding"/>
    <property type="evidence" value="ECO:0007669"/>
    <property type="project" value="TreeGrafter"/>
</dbReference>
<dbReference type="InterPro" id="IPR043047">
    <property type="entry name" value="Hri1_N_sf"/>
</dbReference>
<dbReference type="PANTHER" id="PTHR47782">
    <property type="entry name" value="ZN(II)2CYS6 TRANSCRIPTION FACTOR (EUROFUNG)-RELATED"/>
    <property type="match status" value="1"/>
</dbReference>
<keyword evidence="5" id="KW-0862">Zinc</keyword>
<organism evidence="14 15">
    <name type="scientific">Fusarium sarcochroum</name>
    <dbReference type="NCBI Taxonomy" id="1208366"/>
    <lineage>
        <taxon>Eukaryota</taxon>
        <taxon>Fungi</taxon>
        <taxon>Dikarya</taxon>
        <taxon>Ascomycota</taxon>
        <taxon>Pezizomycotina</taxon>
        <taxon>Sordariomycetes</taxon>
        <taxon>Hypocreomycetidae</taxon>
        <taxon>Hypocreales</taxon>
        <taxon>Nectriaceae</taxon>
        <taxon>Fusarium</taxon>
        <taxon>Fusarium lateritium species complex</taxon>
    </lineage>
</organism>
<keyword evidence="3 12" id="KW-0812">Transmembrane</keyword>
<evidence type="ECO:0000256" key="10">
    <source>
        <dbReference type="ARBA" id="ARBA00023163"/>
    </source>
</evidence>
<dbReference type="Gene3D" id="2.40.128.320">
    <property type="entry name" value="Protein HRI1, N-terminal domain"/>
    <property type="match status" value="1"/>
</dbReference>
<evidence type="ECO:0000256" key="3">
    <source>
        <dbReference type="ARBA" id="ARBA00022692"/>
    </source>
</evidence>